<accession>A0ABU4HMT8</accession>
<feature type="domain" description="CobW/HypB/UreG nucleotide-binding" evidence="8">
    <location>
        <begin position="31"/>
        <end position="191"/>
    </location>
</feature>
<gene>
    <name evidence="9" type="primary">hypB</name>
    <name evidence="9" type="ORF">R7226_05965</name>
</gene>
<dbReference type="PANTHER" id="PTHR30134:SF2">
    <property type="entry name" value="HYDROGENASE MATURATION FACTOR HYPB"/>
    <property type="match status" value="1"/>
</dbReference>
<keyword evidence="3" id="KW-0479">Metal-binding</keyword>
<dbReference type="InterPro" id="IPR004392">
    <property type="entry name" value="Hyd_mat_HypB"/>
</dbReference>
<dbReference type="Proteomes" id="UP001284601">
    <property type="component" value="Unassembled WGS sequence"/>
</dbReference>
<keyword evidence="10" id="KW-1185">Reference proteome</keyword>
<keyword evidence="2" id="KW-0533">Nickel</keyword>
<evidence type="ECO:0000256" key="6">
    <source>
        <dbReference type="ARBA" id="ARBA00022833"/>
    </source>
</evidence>
<dbReference type="PIRSF" id="PIRSF005624">
    <property type="entry name" value="Ni-bind_GTPase"/>
    <property type="match status" value="1"/>
</dbReference>
<keyword evidence="7" id="KW-0342">GTP-binding</keyword>
<proteinExistence type="inferred from homology"/>
<reference evidence="10" key="1">
    <citation type="submission" date="2023-07" db="EMBL/GenBank/DDBJ databases">
        <title>Conexibacter stalactiti sp. nov., isolated from stalactites in a lava cave and emended description of the genus Conexibacter.</title>
        <authorList>
            <person name="Lee S.D."/>
        </authorList>
    </citation>
    <scope>NUCLEOTIDE SEQUENCE [LARGE SCALE GENOMIC DNA]</scope>
    <source>
        <strain evidence="10">KCTC 39840</strain>
    </source>
</reference>
<comment type="similarity">
    <text evidence="1">Belongs to the SIMIBI class G3E GTPase family. HypB/HupM subfamily.</text>
</comment>
<keyword evidence="6" id="KW-0862">Zinc</keyword>
<evidence type="ECO:0000256" key="2">
    <source>
        <dbReference type="ARBA" id="ARBA00022596"/>
    </source>
</evidence>
<sequence length="233" mass="24830">MRVRVVEDALDANNTIARANRADFDRAGVTVVNLMSAPGAGKTTLLERALADGLPGGVRAGVLEGDVQGSLDADRLAALHVPVVQLNTGGGFGGECHLDANMIRTALPALPLEQLDLLIVENVGNLVCPAEFRIGEDARIMVSSVAEGDDKPLKYPLMFRACELVVVNKVDLLDHVDFDLDRFLYHLDAVHPGVAHLCTSARSGDGVEALRDWLAALPARRAERAQRAAEAAV</sequence>
<dbReference type="PANTHER" id="PTHR30134">
    <property type="entry name" value="HYDROGENASE PROTEIN ASSEMBLY PROTEIN, NICKEL CHAPERONE"/>
    <property type="match status" value="1"/>
</dbReference>
<dbReference type="Gene3D" id="3.40.50.300">
    <property type="entry name" value="P-loop containing nucleotide triphosphate hydrolases"/>
    <property type="match status" value="1"/>
</dbReference>
<evidence type="ECO:0000259" key="8">
    <source>
        <dbReference type="Pfam" id="PF02492"/>
    </source>
</evidence>
<dbReference type="SUPFAM" id="SSF52540">
    <property type="entry name" value="P-loop containing nucleoside triphosphate hydrolases"/>
    <property type="match status" value="1"/>
</dbReference>
<evidence type="ECO:0000256" key="3">
    <source>
        <dbReference type="ARBA" id="ARBA00022723"/>
    </source>
</evidence>
<evidence type="ECO:0000313" key="10">
    <source>
        <dbReference type="Proteomes" id="UP001284601"/>
    </source>
</evidence>
<comment type="caution">
    <text evidence="9">The sequence shown here is derived from an EMBL/GenBank/DDBJ whole genome shotgun (WGS) entry which is preliminary data.</text>
</comment>
<dbReference type="InterPro" id="IPR003495">
    <property type="entry name" value="CobW/HypB/UreG_nucleotide-bd"/>
</dbReference>
<evidence type="ECO:0000256" key="5">
    <source>
        <dbReference type="ARBA" id="ARBA00022801"/>
    </source>
</evidence>
<keyword evidence="4" id="KW-0547">Nucleotide-binding</keyword>
<dbReference type="NCBIfam" id="TIGR00073">
    <property type="entry name" value="hypB"/>
    <property type="match status" value="1"/>
</dbReference>
<protein>
    <submittedName>
        <fullName evidence="9">Hydrogenase nickel incorporation protein HypB</fullName>
    </submittedName>
</protein>
<dbReference type="Pfam" id="PF02492">
    <property type="entry name" value="cobW"/>
    <property type="match status" value="1"/>
</dbReference>
<organism evidence="9 10">
    <name type="scientific">Conexibacter stalactiti</name>
    <dbReference type="NCBI Taxonomy" id="1940611"/>
    <lineage>
        <taxon>Bacteria</taxon>
        <taxon>Bacillati</taxon>
        <taxon>Actinomycetota</taxon>
        <taxon>Thermoleophilia</taxon>
        <taxon>Solirubrobacterales</taxon>
        <taxon>Conexibacteraceae</taxon>
        <taxon>Conexibacter</taxon>
    </lineage>
</organism>
<name>A0ABU4HMT8_9ACTN</name>
<evidence type="ECO:0000256" key="7">
    <source>
        <dbReference type="ARBA" id="ARBA00023134"/>
    </source>
</evidence>
<keyword evidence="5" id="KW-0378">Hydrolase</keyword>
<evidence type="ECO:0000313" key="9">
    <source>
        <dbReference type="EMBL" id="MDW5593870.1"/>
    </source>
</evidence>
<evidence type="ECO:0000256" key="4">
    <source>
        <dbReference type="ARBA" id="ARBA00022741"/>
    </source>
</evidence>
<dbReference type="InterPro" id="IPR027417">
    <property type="entry name" value="P-loop_NTPase"/>
</dbReference>
<dbReference type="EMBL" id="JAWSTH010000009">
    <property type="protein sequence ID" value="MDW5593870.1"/>
    <property type="molecule type" value="Genomic_DNA"/>
</dbReference>
<evidence type="ECO:0000256" key="1">
    <source>
        <dbReference type="ARBA" id="ARBA00006211"/>
    </source>
</evidence>